<dbReference type="EMBL" id="CABFVA020000086">
    <property type="protein sequence ID" value="VVM07272.1"/>
    <property type="molecule type" value="Genomic_DNA"/>
</dbReference>
<feature type="region of interest" description="Disordered" evidence="1">
    <location>
        <begin position="32"/>
        <end position="105"/>
    </location>
</feature>
<evidence type="ECO:0000256" key="2">
    <source>
        <dbReference type="SAM" id="SignalP"/>
    </source>
</evidence>
<feature type="signal peptide" evidence="2">
    <location>
        <begin position="1"/>
        <end position="30"/>
    </location>
</feature>
<evidence type="ECO:0000313" key="4">
    <source>
        <dbReference type="Proteomes" id="UP000334923"/>
    </source>
</evidence>
<proteinExistence type="predicted"/>
<evidence type="ECO:0000313" key="3">
    <source>
        <dbReference type="EMBL" id="VVM07272.1"/>
    </source>
</evidence>
<keyword evidence="2" id="KW-0732">Signal</keyword>
<keyword evidence="4" id="KW-1185">Reference proteome</keyword>
<accession>A0A5E6MDI6</accession>
<reference evidence="3 4" key="1">
    <citation type="submission" date="2019-09" db="EMBL/GenBank/DDBJ databases">
        <authorList>
            <person name="Cremers G."/>
        </authorList>
    </citation>
    <scope>NUCLEOTIDE SEQUENCE [LARGE SCALE GENOMIC DNA]</scope>
    <source>
        <strain evidence="3">4A</strain>
    </source>
</reference>
<organism evidence="3 4">
    <name type="scientific">Methylacidimicrobium tartarophylax</name>
    <dbReference type="NCBI Taxonomy" id="1041768"/>
    <lineage>
        <taxon>Bacteria</taxon>
        <taxon>Pseudomonadati</taxon>
        <taxon>Verrucomicrobiota</taxon>
        <taxon>Methylacidimicrobium</taxon>
    </lineage>
</organism>
<feature type="compositionally biased region" description="Basic and acidic residues" evidence="1">
    <location>
        <begin position="51"/>
        <end position="69"/>
    </location>
</feature>
<gene>
    <name evidence="3" type="ORF">MAMT_01641</name>
</gene>
<dbReference type="AlphaFoldDB" id="A0A5E6MDI6"/>
<dbReference type="RefSeq" id="WP_142660459.1">
    <property type="nucleotide sequence ID" value="NZ_CABFVA020000086.1"/>
</dbReference>
<protein>
    <submittedName>
        <fullName evidence="3">Uncharacterized protein</fullName>
    </submittedName>
</protein>
<dbReference type="Proteomes" id="UP000334923">
    <property type="component" value="Unassembled WGS sequence"/>
</dbReference>
<evidence type="ECO:0000256" key="1">
    <source>
        <dbReference type="SAM" id="MobiDB-lite"/>
    </source>
</evidence>
<name>A0A5E6MDI6_9BACT</name>
<feature type="compositionally biased region" description="Gly residues" evidence="1">
    <location>
        <begin position="70"/>
        <end position="104"/>
    </location>
</feature>
<dbReference type="OrthoDB" id="200343at2"/>
<sequence>MKYNALAKKSLLLLCSLGLLGGFSLFPLHAQHHGGAKKGDTEQAADDQDEHEGHKMKGMEHGMSCDEKGGGGMGGMGGMSHDMGGMGGMSHGMGGMGGMGGRGGENWDQIIQEVEETKNPKATARKLRMKADLMKADATVLEKYAKELETGNP</sequence>
<feature type="chain" id="PRO_5022893293" evidence="2">
    <location>
        <begin position="31"/>
        <end position="153"/>
    </location>
</feature>